<proteinExistence type="predicted"/>
<dbReference type="EMBL" id="JBHSTE010000004">
    <property type="protein sequence ID" value="MFC6333915.1"/>
    <property type="molecule type" value="Genomic_DNA"/>
</dbReference>
<feature type="transmembrane region" description="Helical" evidence="1">
    <location>
        <begin position="12"/>
        <end position="31"/>
    </location>
</feature>
<keyword evidence="1" id="KW-0812">Transmembrane</keyword>
<keyword evidence="3" id="KW-1185">Reference proteome</keyword>
<name>A0ABW1V5L1_9BACL</name>
<gene>
    <name evidence="2" type="ORF">ACFP56_14905</name>
</gene>
<keyword evidence="1" id="KW-0472">Membrane</keyword>
<dbReference type="RefSeq" id="WP_379235859.1">
    <property type="nucleotide sequence ID" value="NZ_JBHSTE010000004.1"/>
</dbReference>
<evidence type="ECO:0000313" key="3">
    <source>
        <dbReference type="Proteomes" id="UP001596233"/>
    </source>
</evidence>
<organism evidence="2 3">
    <name type="scientific">Paenibacillus septentrionalis</name>
    <dbReference type="NCBI Taxonomy" id="429342"/>
    <lineage>
        <taxon>Bacteria</taxon>
        <taxon>Bacillati</taxon>
        <taxon>Bacillota</taxon>
        <taxon>Bacilli</taxon>
        <taxon>Bacillales</taxon>
        <taxon>Paenibacillaceae</taxon>
        <taxon>Paenibacillus</taxon>
    </lineage>
</organism>
<dbReference type="Proteomes" id="UP001596233">
    <property type="component" value="Unassembled WGS sequence"/>
</dbReference>
<accession>A0ABW1V5L1</accession>
<protein>
    <submittedName>
        <fullName evidence="2">Uncharacterized protein</fullName>
    </submittedName>
</protein>
<reference evidence="3" key="1">
    <citation type="journal article" date="2019" name="Int. J. Syst. Evol. Microbiol.">
        <title>The Global Catalogue of Microorganisms (GCM) 10K type strain sequencing project: providing services to taxonomists for standard genome sequencing and annotation.</title>
        <authorList>
            <consortium name="The Broad Institute Genomics Platform"/>
            <consortium name="The Broad Institute Genome Sequencing Center for Infectious Disease"/>
            <person name="Wu L."/>
            <person name="Ma J."/>
        </authorList>
    </citation>
    <scope>NUCLEOTIDE SEQUENCE [LARGE SCALE GENOMIC DNA]</scope>
    <source>
        <strain evidence="3">PCU 280</strain>
    </source>
</reference>
<comment type="caution">
    <text evidence="2">The sequence shown here is derived from an EMBL/GenBank/DDBJ whole genome shotgun (WGS) entry which is preliminary data.</text>
</comment>
<evidence type="ECO:0000313" key="2">
    <source>
        <dbReference type="EMBL" id="MFC6333915.1"/>
    </source>
</evidence>
<sequence>MENISVGLKWVIGVIITILIIAAAVSIYLVINGYFSRAQEQTLSQSQLITQAEFSNYDNKDVSGQDVINAATRYSGRPQFSILISTGENRGEFYAENNHSICYERPVTGNKVDLSTERCGFGTQQPVSAMQDQKVSRYYVNTSAVFASTIYKDNNGEVRLIYFYQK</sequence>
<evidence type="ECO:0000256" key="1">
    <source>
        <dbReference type="SAM" id="Phobius"/>
    </source>
</evidence>
<keyword evidence="1" id="KW-1133">Transmembrane helix</keyword>